<reference evidence="1 2" key="1">
    <citation type="submission" date="2020-08" db="EMBL/GenBank/DDBJ databases">
        <title>Sequencing the genomes of 1000 actinobacteria strains.</title>
        <authorList>
            <person name="Klenk H.-P."/>
        </authorList>
    </citation>
    <scope>NUCLEOTIDE SEQUENCE [LARGE SCALE GENOMIC DNA]</scope>
    <source>
        <strain evidence="1 2">DSM 44786</strain>
    </source>
</reference>
<sequence>MVPAAEDADSRHTILHETGHWLQFKLPDTASRARRTVRTISSTRPAPKGCAWTEGFGDVVAARTLGDYRYV</sequence>
<dbReference type="EMBL" id="JACHJR010000001">
    <property type="protein sequence ID" value="MBB4951393.1"/>
    <property type="molecule type" value="Genomic_DNA"/>
</dbReference>
<evidence type="ECO:0000313" key="2">
    <source>
        <dbReference type="Proteomes" id="UP000573327"/>
    </source>
</evidence>
<organism evidence="1 2">
    <name type="scientific">Kitasatospora gansuensis</name>
    <dbReference type="NCBI Taxonomy" id="258050"/>
    <lineage>
        <taxon>Bacteria</taxon>
        <taxon>Bacillati</taxon>
        <taxon>Actinomycetota</taxon>
        <taxon>Actinomycetes</taxon>
        <taxon>Kitasatosporales</taxon>
        <taxon>Streptomycetaceae</taxon>
        <taxon>Kitasatospora</taxon>
    </lineage>
</organism>
<keyword evidence="2" id="KW-1185">Reference proteome</keyword>
<comment type="caution">
    <text evidence="1">The sequence shown here is derived from an EMBL/GenBank/DDBJ whole genome shotgun (WGS) entry which is preliminary data.</text>
</comment>
<proteinExistence type="predicted"/>
<evidence type="ECO:0000313" key="1">
    <source>
        <dbReference type="EMBL" id="MBB4951393.1"/>
    </source>
</evidence>
<dbReference type="Proteomes" id="UP000573327">
    <property type="component" value="Unassembled WGS sequence"/>
</dbReference>
<dbReference type="AlphaFoldDB" id="A0A7W7SJ29"/>
<protein>
    <submittedName>
        <fullName evidence="1">Uncharacterized protein</fullName>
    </submittedName>
</protein>
<name>A0A7W7SJ29_9ACTN</name>
<gene>
    <name evidence="1" type="ORF">F4556_006928</name>
</gene>
<accession>A0A7W7SJ29</accession>